<feature type="transmembrane region" description="Helical" evidence="1">
    <location>
        <begin position="145"/>
        <end position="161"/>
    </location>
</feature>
<evidence type="ECO:0000313" key="3">
    <source>
        <dbReference type="Proteomes" id="UP001430377"/>
    </source>
</evidence>
<name>A0AAW4PPN6_9EURY</name>
<keyword evidence="1" id="KW-1133">Transmembrane helix</keyword>
<sequence>MTDVDRVSGWAGVASVLLTNVATVGATLASPSFAWTGNALSDLGQPGTAVATPVTTLLFDGGLVLGGVVGLAFTYTLWMAGENAVERLAVLPFAVALVGMAGVGVFPSSRPLHAPAALTLYLGSMVAMAVYALGNVLAGARGRGAVTLGLVLAHVGVWWWWASGGSLTRGGLAIPEIVGAALFSAWVVWTAHWHLAGERAPTDGRVAAPG</sequence>
<dbReference type="AlphaFoldDB" id="A0AAW4PPN6"/>
<comment type="caution">
    <text evidence="2">The sequence shown here is derived from an EMBL/GenBank/DDBJ whole genome shotgun (WGS) entry which is preliminary data.</text>
</comment>
<organism evidence="2 3">
    <name type="scientific">Haloarcula rubra</name>
    <dbReference type="NCBI Taxonomy" id="2487747"/>
    <lineage>
        <taxon>Archaea</taxon>
        <taxon>Methanobacteriati</taxon>
        <taxon>Methanobacteriota</taxon>
        <taxon>Stenosarchaea group</taxon>
        <taxon>Halobacteria</taxon>
        <taxon>Halobacteriales</taxon>
        <taxon>Haloarculaceae</taxon>
        <taxon>Haloarcula</taxon>
    </lineage>
</organism>
<accession>A0AAW4PPN6</accession>
<dbReference type="PANTHER" id="PTHR42241">
    <property type="entry name" value="HYPOTHETICAL MEMBRANE PROTEIN, CONSERVED, DUF998 FAMILY"/>
    <property type="match status" value="1"/>
</dbReference>
<reference evidence="2 3" key="1">
    <citation type="submission" date="2021-06" db="EMBL/GenBank/DDBJ databases">
        <title>Halomicroarcula sp. a new haloarchaeum isolated from saline soil.</title>
        <authorList>
            <person name="Duran-Viseras A."/>
            <person name="Sanchez-Porro C."/>
            <person name="Ventosa A."/>
        </authorList>
    </citation>
    <scope>NUCLEOTIDE SEQUENCE [LARGE SCALE GENOMIC DNA]</scope>
    <source>
        <strain evidence="2 3">F13</strain>
    </source>
</reference>
<dbReference type="RefSeq" id="WP_220618040.1">
    <property type="nucleotide sequence ID" value="NZ_RKLR01000003.1"/>
</dbReference>
<keyword evidence="1" id="KW-0812">Transmembrane</keyword>
<feature type="transmembrane region" description="Helical" evidence="1">
    <location>
        <begin position="88"/>
        <end position="106"/>
    </location>
</feature>
<gene>
    <name evidence="2" type="ORF">EGH21_08465</name>
</gene>
<feature type="transmembrane region" description="Helical" evidence="1">
    <location>
        <begin position="7"/>
        <end position="29"/>
    </location>
</feature>
<feature type="transmembrane region" description="Helical" evidence="1">
    <location>
        <begin position="112"/>
        <end position="133"/>
    </location>
</feature>
<feature type="transmembrane region" description="Helical" evidence="1">
    <location>
        <begin position="173"/>
        <end position="195"/>
    </location>
</feature>
<dbReference type="Proteomes" id="UP001430377">
    <property type="component" value="Unassembled WGS sequence"/>
</dbReference>
<feature type="transmembrane region" description="Helical" evidence="1">
    <location>
        <begin position="49"/>
        <end position="76"/>
    </location>
</feature>
<keyword evidence="3" id="KW-1185">Reference proteome</keyword>
<proteinExistence type="predicted"/>
<keyword evidence="1" id="KW-0472">Membrane</keyword>
<dbReference type="Pfam" id="PF06197">
    <property type="entry name" value="DUF998"/>
    <property type="match status" value="1"/>
</dbReference>
<evidence type="ECO:0000313" key="2">
    <source>
        <dbReference type="EMBL" id="MBX0323057.1"/>
    </source>
</evidence>
<evidence type="ECO:0000256" key="1">
    <source>
        <dbReference type="SAM" id="Phobius"/>
    </source>
</evidence>
<dbReference type="EMBL" id="RKLR01000003">
    <property type="protein sequence ID" value="MBX0323057.1"/>
    <property type="molecule type" value="Genomic_DNA"/>
</dbReference>
<protein>
    <submittedName>
        <fullName evidence="2">DUF998 domain-containing protein</fullName>
    </submittedName>
</protein>
<dbReference type="PANTHER" id="PTHR42241:SF2">
    <property type="entry name" value="HYPOTHETICAL MEMBRANE PROTEIN, CONSERVED, DUF998 FAMILY"/>
    <property type="match status" value="1"/>
</dbReference>
<dbReference type="InterPro" id="IPR009339">
    <property type="entry name" value="DUF998"/>
</dbReference>